<reference evidence="1" key="2">
    <citation type="submission" date="2010-07" db="EMBL/GenBank/DDBJ databases">
        <authorList>
            <consortium name="The Broad Institute Genome Sequencing Platform"/>
            <consortium name="Broad Institute Genome Sequencing Center for Infectious Disease"/>
            <person name="Ma L.-J."/>
            <person name="Dead R."/>
            <person name="Young S."/>
            <person name="Zeng Q."/>
            <person name="Koehrsen M."/>
            <person name="Alvarado L."/>
            <person name="Berlin A."/>
            <person name="Chapman S.B."/>
            <person name="Chen Z."/>
            <person name="Freedman E."/>
            <person name="Gellesch M."/>
            <person name="Goldberg J."/>
            <person name="Griggs A."/>
            <person name="Gujja S."/>
            <person name="Heilman E.R."/>
            <person name="Heiman D."/>
            <person name="Hepburn T."/>
            <person name="Howarth C."/>
            <person name="Jen D."/>
            <person name="Larson L."/>
            <person name="Mehta T."/>
            <person name="Neiman D."/>
            <person name="Pearson M."/>
            <person name="Roberts A."/>
            <person name="Saif S."/>
            <person name="Shea T."/>
            <person name="Shenoy N."/>
            <person name="Sisk P."/>
            <person name="Stolte C."/>
            <person name="Sykes S."/>
            <person name="Walk T."/>
            <person name="White J."/>
            <person name="Yandava C."/>
            <person name="Haas B."/>
            <person name="Nusbaum C."/>
            <person name="Birren B."/>
        </authorList>
    </citation>
    <scope>NUCLEOTIDE SEQUENCE</scope>
    <source>
        <strain evidence="1">R3-111a-1</strain>
    </source>
</reference>
<sequence length="84" mass="8892">MYFGKKGPVLGVGGVGYNGIIAGFGAVGNRSAAYGAVSAASSRAESAFARGHMFGGKPGARNLNLIYNFYRINIFLPKKRVRHI</sequence>
<dbReference type="HOGENOM" id="CLU_2527576_0_0_1"/>
<dbReference type="GeneID" id="20341445"/>
<dbReference type="AlphaFoldDB" id="J3NIA4"/>
<reference evidence="3" key="1">
    <citation type="submission" date="2010-07" db="EMBL/GenBank/DDBJ databases">
        <title>The genome sequence of Gaeumannomyces graminis var. tritici strain R3-111a-1.</title>
        <authorList>
            <consortium name="The Broad Institute Genome Sequencing Platform"/>
            <person name="Ma L.-J."/>
            <person name="Dead R."/>
            <person name="Young S."/>
            <person name="Zeng Q."/>
            <person name="Koehrsen M."/>
            <person name="Alvarado L."/>
            <person name="Berlin A."/>
            <person name="Chapman S.B."/>
            <person name="Chen Z."/>
            <person name="Freedman E."/>
            <person name="Gellesch M."/>
            <person name="Goldberg J."/>
            <person name="Griggs A."/>
            <person name="Gujja S."/>
            <person name="Heilman E.R."/>
            <person name="Heiman D."/>
            <person name="Hepburn T."/>
            <person name="Howarth C."/>
            <person name="Jen D."/>
            <person name="Larson L."/>
            <person name="Mehta T."/>
            <person name="Neiman D."/>
            <person name="Pearson M."/>
            <person name="Roberts A."/>
            <person name="Saif S."/>
            <person name="Shea T."/>
            <person name="Shenoy N."/>
            <person name="Sisk P."/>
            <person name="Stolte C."/>
            <person name="Sykes S."/>
            <person name="Walk T."/>
            <person name="White J."/>
            <person name="Yandava C."/>
            <person name="Haas B."/>
            <person name="Nusbaum C."/>
            <person name="Birren B."/>
        </authorList>
    </citation>
    <scope>NUCLEOTIDE SEQUENCE [LARGE SCALE GENOMIC DNA]</scope>
    <source>
        <strain evidence="3">R3-111a-1</strain>
    </source>
</reference>
<protein>
    <submittedName>
        <fullName evidence="1 2">Uncharacterized protein</fullName>
    </submittedName>
</protein>
<gene>
    <name evidence="2" type="primary">20341445</name>
    <name evidence="1" type="ORF">GGTG_00987</name>
</gene>
<dbReference type="RefSeq" id="XP_009217006.1">
    <property type="nucleotide sequence ID" value="XM_009218742.1"/>
</dbReference>
<dbReference type="VEuPathDB" id="FungiDB:GGTG_00987"/>
<evidence type="ECO:0000313" key="1">
    <source>
        <dbReference type="EMBL" id="EJT80997.1"/>
    </source>
</evidence>
<dbReference type="Proteomes" id="UP000006039">
    <property type="component" value="Unassembled WGS sequence"/>
</dbReference>
<evidence type="ECO:0000313" key="3">
    <source>
        <dbReference type="Proteomes" id="UP000006039"/>
    </source>
</evidence>
<dbReference type="EnsemblFungi" id="EJT80997">
    <property type="protein sequence ID" value="EJT80997"/>
    <property type="gene ID" value="GGTG_00987"/>
</dbReference>
<evidence type="ECO:0000313" key="2">
    <source>
        <dbReference type="EnsemblFungi" id="EJT80997"/>
    </source>
</evidence>
<accession>J3NIA4</accession>
<reference evidence="2" key="4">
    <citation type="journal article" date="2015" name="G3 (Bethesda)">
        <title>Genome sequences of three phytopathogenic species of the Magnaporthaceae family of fungi.</title>
        <authorList>
            <person name="Okagaki L.H."/>
            <person name="Nunes C.C."/>
            <person name="Sailsbery J."/>
            <person name="Clay B."/>
            <person name="Brown D."/>
            <person name="John T."/>
            <person name="Oh Y."/>
            <person name="Young N."/>
            <person name="Fitzgerald M."/>
            <person name="Haas B.J."/>
            <person name="Zeng Q."/>
            <person name="Young S."/>
            <person name="Adiconis X."/>
            <person name="Fan L."/>
            <person name="Levin J.Z."/>
            <person name="Mitchell T.K."/>
            <person name="Okubara P.A."/>
            <person name="Farman M.L."/>
            <person name="Kohn L.M."/>
            <person name="Birren B."/>
            <person name="Ma L.-J."/>
            <person name="Dean R.A."/>
        </authorList>
    </citation>
    <scope>NUCLEOTIDE SEQUENCE</scope>
    <source>
        <strain evidence="2">R3-111a-1</strain>
    </source>
</reference>
<dbReference type="EMBL" id="GL385395">
    <property type="protein sequence ID" value="EJT80997.1"/>
    <property type="molecule type" value="Genomic_DNA"/>
</dbReference>
<reference evidence="2" key="5">
    <citation type="submission" date="2018-04" db="UniProtKB">
        <authorList>
            <consortium name="EnsemblFungi"/>
        </authorList>
    </citation>
    <scope>IDENTIFICATION</scope>
    <source>
        <strain evidence="2">R3-111a-1</strain>
    </source>
</reference>
<organism evidence="1">
    <name type="scientific">Gaeumannomyces tritici (strain R3-111a-1)</name>
    <name type="common">Wheat and barley take-all root rot fungus</name>
    <name type="synonym">Gaeumannomyces graminis var. tritici</name>
    <dbReference type="NCBI Taxonomy" id="644352"/>
    <lineage>
        <taxon>Eukaryota</taxon>
        <taxon>Fungi</taxon>
        <taxon>Dikarya</taxon>
        <taxon>Ascomycota</taxon>
        <taxon>Pezizomycotina</taxon>
        <taxon>Sordariomycetes</taxon>
        <taxon>Sordariomycetidae</taxon>
        <taxon>Magnaporthales</taxon>
        <taxon>Magnaporthaceae</taxon>
        <taxon>Gaeumannomyces</taxon>
    </lineage>
</organism>
<proteinExistence type="predicted"/>
<reference evidence="1" key="3">
    <citation type="submission" date="2010-09" db="EMBL/GenBank/DDBJ databases">
        <title>Annotation of Gaeumannomyces graminis var. tritici R3-111a-1.</title>
        <authorList>
            <consortium name="The Broad Institute Genome Sequencing Platform"/>
            <person name="Ma L.-J."/>
            <person name="Dead R."/>
            <person name="Young S.K."/>
            <person name="Zeng Q."/>
            <person name="Gargeya S."/>
            <person name="Fitzgerald M."/>
            <person name="Haas B."/>
            <person name="Abouelleil A."/>
            <person name="Alvarado L."/>
            <person name="Arachchi H.M."/>
            <person name="Berlin A."/>
            <person name="Brown A."/>
            <person name="Chapman S.B."/>
            <person name="Chen Z."/>
            <person name="Dunbar C."/>
            <person name="Freedman E."/>
            <person name="Gearin G."/>
            <person name="Gellesch M."/>
            <person name="Goldberg J."/>
            <person name="Griggs A."/>
            <person name="Gujja S."/>
            <person name="Heiman D."/>
            <person name="Howarth C."/>
            <person name="Larson L."/>
            <person name="Lui A."/>
            <person name="MacDonald P.J.P."/>
            <person name="Mehta T."/>
            <person name="Montmayeur A."/>
            <person name="Murphy C."/>
            <person name="Neiman D."/>
            <person name="Pearson M."/>
            <person name="Priest M."/>
            <person name="Roberts A."/>
            <person name="Saif S."/>
            <person name="Shea T."/>
            <person name="Shenoy N."/>
            <person name="Sisk P."/>
            <person name="Stolte C."/>
            <person name="Sykes S."/>
            <person name="Yandava C."/>
            <person name="Wortman J."/>
            <person name="Nusbaum C."/>
            <person name="Birren B."/>
        </authorList>
    </citation>
    <scope>NUCLEOTIDE SEQUENCE</scope>
    <source>
        <strain evidence="1">R3-111a-1</strain>
    </source>
</reference>
<keyword evidence="3" id="KW-1185">Reference proteome</keyword>
<name>J3NIA4_GAET3</name>